<evidence type="ECO:0000313" key="3">
    <source>
        <dbReference type="EMBL" id="AKF93423.1"/>
    </source>
</evidence>
<keyword evidence="1" id="KW-0677">Repeat</keyword>
<dbReference type="AlphaFoldDB" id="A0A0F7EFQ2"/>
<protein>
    <recommendedName>
        <fullName evidence="2">Carrier domain-containing protein</fullName>
    </recommendedName>
</protein>
<accession>A0A0F7EFQ2</accession>
<dbReference type="PANTHER" id="PTHR45527">
    <property type="entry name" value="NONRIBOSOMAL PEPTIDE SYNTHETASE"/>
    <property type="match status" value="1"/>
</dbReference>
<dbReference type="GO" id="GO:0005737">
    <property type="term" value="C:cytoplasm"/>
    <property type="evidence" value="ECO:0007669"/>
    <property type="project" value="TreeGrafter"/>
</dbReference>
<gene>
    <name evidence="3" type="ORF">EX87_07085</name>
</gene>
<dbReference type="Gene3D" id="1.10.1200.10">
    <property type="entry name" value="ACP-like"/>
    <property type="match status" value="1"/>
</dbReference>
<dbReference type="Gene3D" id="3.30.300.30">
    <property type="match status" value="1"/>
</dbReference>
<dbReference type="InterPro" id="IPR045851">
    <property type="entry name" value="AMP-bd_C_sf"/>
</dbReference>
<dbReference type="GO" id="GO:0031177">
    <property type="term" value="F:phosphopantetheine binding"/>
    <property type="evidence" value="ECO:0007669"/>
    <property type="project" value="TreeGrafter"/>
</dbReference>
<dbReference type="SUPFAM" id="SSF56801">
    <property type="entry name" value="Acetyl-CoA synthetase-like"/>
    <property type="match status" value="1"/>
</dbReference>
<dbReference type="GO" id="GO:0043041">
    <property type="term" value="P:amino acid activation for nonribosomal peptide biosynthetic process"/>
    <property type="evidence" value="ECO:0007669"/>
    <property type="project" value="TreeGrafter"/>
</dbReference>
<dbReference type="Pfam" id="PF00550">
    <property type="entry name" value="PP-binding"/>
    <property type="match status" value="1"/>
</dbReference>
<dbReference type="GO" id="GO:0044550">
    <property type="term" value="P:secondary metabolite biosynthetic process"/>
    <property type="evidence" value="ECO:0007669"/>
    <property type="project" value="TreeGrafter"/>
</dbReference>
<dbReference type="InterPro" id="IPR009081">
    <property type="entry name" value="PP-bd_ACP"/>
</dbReference>
<reference evidence="3" key="1">
    <citation type="submission" date="2015-03" db="EMBL/GenBank/DDBJ databases">
        <title>MIGS Cultured Bacterial/Archaeal sample from Brevibacillus laterosporus.</title>
        <authorList>
            <person name="Zeng D."/>
            <person name="Zhu L."/>
            <person name="Dong G."/>
            <person name="Ye W."/>
            <person name="Ren D."/>
            <person name="Wu L."/>
            <person name="Xu J."/>
            <person name="Li G."/>
            <person name="Guo L."/>
        </authorList>
    </citation>
    <scope>NUCLEOTIDE SEQUENCE</scope>
    <source>
        <strain evidence="3">B9</strain>
    </source>
</reference>
<feature type="domain" description="Carrier" evidence="2">
    <location>
        <begin position="63"/>
        <end position="91"/>
    </location>
</feature>
<evidence type="ECO:0000256" key="1">
    <source>
        <dbReference type="ARBA" id="ARBA00022737"/>
    </source>
</evidence>
<evidence type="ECO:0000259" key="2">
    <source>
        <dbReference type="Pfam" id="PF00550"/>
    </source>
</evidence>
<sequence length="118" mass="13470">MADVRSTLAKHLPGYMMPSYFIRLDEMPITSNGKINYKKLQEMASLLDTGGEQVTPMTRMEAELVRIWQEVLGLEHIGVHDNFYEIGGHSLWRTPTTVGVLFYKGKNVREKSSLRLKA</sequence>
<proteinExistence type="predicted"/>
<dbReference type="PANTHER" id="PTHR45527:SF1">
    <property type="entry name" value="FATTY ACID SYNTHASE"/>
    <property type="match status" value="1"/>
</dbReference>
<organism evidence="3">
    <name type="scientific">Brevibacillus laterosporus</name>
    <name type="common">Bacillus laterosporus</name>
    <dbReference type="NCBI Taxonomy" id="1465"/>
    <lineage>
        <taxon>Bacteria</taxon>
        <taxon>Bacillati</taxon>
        <taxon>Bacillota</taxon>
        <taxon>Bacilli</taxon>
        <taxon>Bacillales</taxon>
        <taxon>Paenibacillaceae</taxon>
        <taxon>Brevibacillus</taxon>
    </lineage>
</organism>
<dbReference type="RefSeq" id="WP_031412253.1">
    <property type="nucleotide sequence ID" value="NZ_CP011074.1"/>
</dbReference>
<dbReference type="EMBL" id="CP011074">
    <property type="protein sequence ID" value="AKF93423.1"/>
    <property type="molecule type" value="Genomic_DNA"/>
</dbReference>
<dbReference type="InterPro" id="IPR036736">
    <property type="entry name" value="ACP-like_sf"/>
</dbReference>
<name>A0A0F7EFQ2_BRELA</name>